<dbReference type="RefSeq" id="WP_121144175.1">
    <property type="nucleotide sequence ID" value="NZ_RBWY01000001.1"/>
</dbReference>
<reference evidence="1 2" key="1">
    <citation type="submission" date="2018-10" db="EMBL/GenBank/DDBJ databases">
        <title>Genomic Encyclopedia of Type Strains, Phase IV (KMG-IV): sequencing the most valuable type-strain genomes for metagenomic binning, comparative biology and taxonomic classification.</title>
        <authorList>
            <person name="Goeker M."/>
        </authorList>
    </citation>
    <scope>NUCLEOTIDE SEQUENCE [LARGE SCALE GENOMIC DNA]</scope>
    <source>
        <strain evidence="1 2">DSM 22228</strain>
    </source>
</reference>
<proteinExistence type="predicted"/>
<dbReference type="Proteomes" id="UP000278542">
    <property type="component" value="Unassembled WGS sequence"/>
</dbReference>
<keyword evidence="2" id="KW-1185">Reference proteome</keyword>
<protein>
    <submittedName>
        <fullName evidence="1">Uncharacterized protein</fullName>
    </submittedName>
</protein>
<organism evidence="1 2">
    <name type="scientific">Orbus hercynius</name>
    <dbReference type="NCBI Taxonomy" id="593135"/>
    <lineage>
        <taxon>Bacteria</taxon>
        <taxon>Pseudomonadati</taxon>
        <taxon>Pseudomonadota</taxon>
        <taxon>Gammaproteobacteria</taxon>
        <taxon>Orbales</taxon>
        <taxon>Orbaceae</taxon>
        <taxon>Orbus</taxon>
    </lineage>
</organism>
<gene>
    <name evidence="1" type="ORF">DES39_0493</name>
</gene>
<accession>A0A495RIA8</accession>
<comment type="caution">
    <text evidence="1">The sequence shown here is derived from an EMBL/GenBank/DDBJ whole genome shotgun (WGS) entry which is preliminary data.</text>
</comment>
<dbReference type="AlphaFoldDB" id="A0A495RIA8"/>
<sequence length="127" mass="14586">MLNSVLVEEIRYRQSTYSDELVNAILNTKNVATTDNELSYNLKRLLAEFDCTSSVENFKNLLPLTYILISCPLLWPFFNSEKLVTVMTSMLGGKEGDFYHMLKQHISQESRELVVSTLPIVGCFRKQ</sequence>
<dbReference type="EMBL" id="RBWY01000001">
    <property type="protein sequence ID" value="RKS87273.1"/>
    <property type="molecule type" value="Genomic_DNA"/>
</dbReference>
<evidence type="ECO:0000313" key="2">
    <source>
        <dbReference type="Proteomes" id="UP000278542"/>
    </source>
</evidence>
<evidence type="ECO:0000313" key="1">
    <source>
        <dbReference type="EMBL" id="RKS87273.1"/>
    </source>
</evidence>
<name>A0A495RIA8_9GAMM</name>